<evidence type="ECO:0000256" key="1">
    <source>
        <dbReference type="SAM" id="MobiDB-lite"/>
    </source>
</evidence>
<feature type="region of interest" description="Disordered" evidence="1">
    <location>
        <begin position="29"/>
        <end position="58"/>
    </location>
</feature>
<dbReference type="RefSeq" id="WP_060778628.1">
    <property type="nucleotide sequence ID" value="NZ_CAJHLF010000015.1"/>
</dbReference>
<reference evidence="2" key="2">
    <citation type="submission" date="2022-09" db="EMBL/GenBank/DDBJ databases">
        <title>Aerococcus urinae taxonomy study.</title>
        <authorList>
            <person name="Christensen J."/>
            <person name="Senneby E."/>
        </authorList>
    </citation>
    <scope>NUCLEOTIDE SEQUENCE</scope>
    <source>
        <strain evidence="2">NLD-066-U95</strain>
    </source>
</reference>
<feature type="compositionally biased region" description="Polar residues" evidence="1">
    <location>
        <begin position="48"/>
        <end position="58"/>
    </location>
</feature>
<name>A0A120I9W2_9LACT</name>
<sequence>MLENTSLTSCHMSPSQVGEDPTAVNISEAQSLESPAKPTLANEVPEATRSSDNSSLISNKDSDHCQHYALNLPHKYLSLVEADDLVRAYRIAQEVPRTIGHFREDTLMVLEVKGRLLKNHTDKAYLKGSLILTSEGLLYRSQCTLDQLLKSTLKTQMADRLVQEPVDLGNTWLRPFFLGKHLLMPLRYRNQNFHGYLNLNLVKYFHFFPVGGRPVTIETVASTSLVLPVKNVQIKAQLEFAYHLWQSYYLDLLSNPLIEDPIEKMQSYLFFKEYYQEQQSEKSLS</sequence>
<dbReference type="Proteomes" id="UP000594771">
    <property type="component" value="Chromosome"/>
</dbReference>
<evidence type="ECO:0000313" key="5">
    <source>
        <dbReference type="Proteomes" id="UP001069145"/>
    </source>
</evidence>
<dbReference type="KEGG" id="aun:AWM73_06630"/>
<dbReference type="GeneID" id="35767846"/>
<accession>A0A120I9W2</accession>
<dbReference type="AlphaFoldDB" id="A0A120I9W2"/>
<dbReference type="EMBL" id="CP065662">
    <property type="protein sequence ID" value="QPS02128.1"/>
    <property type="molecule type" value="Genomic_DNA"/>
</dbReference>
<organism evidence="3 4">
    <name type="scientific">Aerococcus urinae</name>
    <dbReference type="NCBI Taxonomy" id="1376"/>
    <lineage>
        <taxon>Bacteria</taxon>
        <taxon>Bacillati</taxon>
        <taxon>Bacillota</taxon>
        <taxon>Bacilli</taxon>
        <taxon>Lactobacillales</taxon>
        <taxon>Aerococcaceae</taxon>
        <taxon>Aerococcus</taxon>
    </lineage>
</organism>
<evidence type="ECO:0000313" key="3">
    <source>
        <dbReference type="EMBL" id="QPS02128.1"/>
    </source>
</evidence>
<gene>
    <name evidence="3" type="ORF">I6G68_03400</name>
    <name evidence="2" type="ORF">ODY43_08830</name>
</gene>
<evidence type="ECO:0000313" key="2">
    <source>
        <dbReference type="EMBL" id="MCY3054082.1"/>
    </source>
</evidence>
<keyword evidence="5" id="KW-1185">Reference proteome</keyword>
<proteinExistence type="predicted"/>
<protein>
    <submittedName>
        <fullName evidence="3">Uncharacterized protein</fullName>
    </submittedName>
</protein>
<dbReference type="Proteomes" id="UP001069145">
    <property type="component" value="Unassembled WGS sequence"/>
</dbReference>
<reference evidence="3 4" key="1">
    <citation type="submission" date="2020-12" db="EMBL/GenBank/DDBJ databases">
        <title>FDA dAtabase for Regulatory Grade micrObial Sequences (FDA-ARGOS): Supporting development and validation of Infectious Disease Dx tests.</title>
        <authorList>
            <person name="Sproer C."/>
            <person name="Gronow S."/>
            <person name="Severitt S."/>
            <person name="Schroder I."/>
            <person name="Tallon L."/>
            <person name="Sadzewicz L."/>
            <person name="Zhao X."/>
            <person name="Boylan J."/>
            <person name="Ott S."/>
            <person name="Bowen H."/>
            <person name="Vavikolanu K."/>
            <person name="Mehta A."/>
            <person name="Aluvathingal J."/>
            <person name="Nadendla S."/>
            <person name="Lowell S."/>
            <person name="Myers T."/>
            <person name="Yan Y."/>
            <person name="Sichtig H."/>
        </authorList>
    </citation>
    <scope>NUCLEOTIDE SEQUENCE [LARGE SCALE GENOMIC DNA]</scope>
    <source>
        <strain evidence="3 4">FDAARGOS_911</strain>
    </source>
</reference>
<dbReference type="EMBL" id="JAOTML010000013">
    <property type="protein sequence ID" value="MCY3054082.1"/>
    <property type="molecule type" value="Genomic_DNA"/>
</dbReference>
<evidence type="ECO:0000313" key="4">
    <source>
        <dbReference type="Proteomes" id="UP000594771"/>
    </source>
</evidence>
<feature type="compositionally biased region" description="Polar residues" evidence="1">
    <location>
        <begin position="1"/>
        <end position="16"/>
    </location>
</feature>
<feature type="region of interest" description="Disordered" evidence="1">
    <location>
        <begin position="1"/>
        <end position="20"/>
    </location>
</feature>